<comment type="cofactor">
    <cofactor evidence="1">
        <name>Zn(2+)</name>
        <dbReference type="ChEBI" id="CHEBI:29105"/>
    </cofactor>
</comment>
<dbReference type="EMBL" id="JARKIB010000079">
    <property type="protein sequence ID" value="KAJ7746607.1"/>
    <property type="molecule type" value="Genomic_DNA"/>
</dbReference>
<keyword evidence="12" id="KW-1185">Reference proteome</keyword>
<dbReference type="PANTHER" id="PTHR12147:SF56">
    <property type="entry name" value="AMINOPEPTIDASE YDR415C-RELATED"/>
    <property type="match status" value="1"/>
</dbReference>
<comment type="caution">
    <text evidence="11">The sequence shown here is derived from an EMBL/GenBank/DDBJ whole genome shotgun (WGS) entry which is preliminary data.</text>
</comment>
<evidence type="ECO:0000256" key="9">
    <source>
        <dbReference type="RuleBase" id="RU361240"/>
    </source>
</evidence>
<protein>
    <recommendedName>
        <fullName evidence="9">Peptide hydrolase</fullName>
        <ecNumber evidence="9">3.4.-.-</ecNumber>
    </recommendedName>
</protein>
<accession>A0AAD7N5B5</accession>
<sequence length="393" mass="43806">MLSRAFGALILAAFVAAQFDQIPLAHHLTSQFENHDNVPGFDLNLDALRLVQFSLDAEPEWLTEREKLQAKAMGRHFMDITDTPFLGASKKPSFSYPAPNSTIVRDVLAHLSTAEPRANLEHFTGYYTRYYNSDTGKASSEWLYAKILAYTEEFASEEQKPLISVEPFKHAFKQHSIIIRIAPLTVLASDPITVVGAHIDSINRENVFLRAPGAGDDGSGTVTILEAYRGLLVAGYIPVSPLEFHFYAGEEGGLLGSQAIASSYEIAEKVVRGMIQFDMTAFHKAGTREEMAVITNEDQIDDPLTEFLVLVIERYIDIPLVKDVYPPGPRSDHVSWKKAGYPSSHVLEGQFKNTNYHIHGVEDRIDITPEFSFDHALHFSKLALAFAIELSSY</sequence>
<keyword evidence="4 9" id="KW-0479">Metal-binding</keyword>
<evidence type="ECO:0000256" key="1">
    <source>
        <dbReference type="ARBA" id="ARBA00001947"/>
    </source>
</evidence>
<dbReference type="SUPFAM" id="SSF53187">
    <property type="entry name" value="Zn-dependent exopeptidases"/>
    <property type="match status" value="1"/>
</dbReference>
<dbReference type="GO" id="GO:0004177">
    <property type="term" value="F:aminopeptidase activity"/>
    <property type="evidence" value="ECO:0007669"/>
    <property type="project" value="UniProtKB-KW"/>
</dbReference>
<dbReference type="Gene3D" id="3.40.630.10">
    <property type="entry name" value="Zn peptidases"/>
    <property type="match status" value="1"/>
</dbReference>
<dbReference type="InterPro" id="IPR007484">
    <property type="entry name" value="Peptidase_M28"/>
</dbReference>
<evidence type="ECO:0000256" key="2">
    <source>
        <dbReference type="ARBA" id="ARBA00022438"/>
    </source>
</evidence>
<evidence type="ECO:0000256" key="8">
    <source>
        <dbReference type="ARBA" id="ARBA00043962"/>
    </source>
</evidence>
<organism evidence="11 12">
    <name type="scientific">Mycena metata</name>
    <dbReference type="NCBI Taxonomy" id="1033252"/>
    <lineage>
        <taxon>Eukaryota</taxon>
        <taxon>Fungi</taxon>
        <taxon>Dikarya</taxon>
        <taxon>Basidiomycota</taxon>
        <taxon>Agaricomycotina</taxon>
        <taxon>Agaricomycetes</taxon>
        <taxon>Agaricomycetidae</taxon>
        <taxon>Agaricales</taxon>
        <taxon>Marasmiineae</taxon>
        <taxon>Mycenaceae</taxon>
        <taxon>Mycena</taxon>
    </lineage>
</organism>
<evidence type="ECO:0000259" key="10">
    <source>
        <dbReference type="Pfam" id="PF04389"/>
    </source>
</evidence>
<dbReference type="GO" id="GO:0046872">
    <property type="term" value="F:metal ion binding"/>
    <property type="evidence" value="ECO:0007669"/>
    <property type="project" value="UniProtKB-KW"/>
</dbReference>
<dbReference type="AlphaFoldDB" id="A0AAD7N5B5"/>
<evidence type="ECO:0000256" key="7">
    <source>
        <dbReference type="ARBA" id="ARBA00022833"/>
    </source>
</evidence>
<evidence type="ECO:0000256" key="3">
    <source>
        <dbReference type="ARBA" id="ARBA00022670"/>
    </source>
</evidence>
<dbReference type="Pfam" id="PF04389">
    <property type="entry name" value="Peptidase_M28"/>
    <property type="match status" value="1"/>
</dbReference>
<keyword evidence="6 9" id="KW-0378">Hydrolase</keyword>
<feature type="domain" description="Peptidase M28" evidence="10">
    <location>
        <begin position="190"/>
        <end position="370"/>
    </location>
</feature>
<feature type="chain" id="PRO_5041777618" description="Peptide hydrolase" evidence="9">
    <location>
        <begin position="18"/>
        <end position="393"/>
    </location>
</feature>
<evidence type="ECO:0000256" key="4">
    <source>
        <dbReference type="ARBA" id="ARBA00022723"/>
    </source>
</evidence>
<reference evidence="11" key="1">
    <citation type="submission" date="2023-03" db="EMBL/GenBank/DDBJ databases">
        <title>Massive genome expansion in bonnet fungi (Mycena s.s.) driven by repeated elements and novel gene families across ecological guilds.</title>
        <authorList>
            <consortium name="Lawrence Berkeley National Laboratory"/>
            <person name="Harder C.B."/>
            <person name="Miyauchi S."/>
            <person name="Viragh M."/>
            <person name="Kuo A."/>
            <person name="Thoen E."/>
            <person name="Andreopoulos B."/>
            <person name="Lu D."/>
            <person name="Skrede I."/>
            <person name="Drula E."/>
            <person name="Henrissat B."/>
            <person name="Morin E."/>
            <person name="Kohler A."/>
            <person name="Barry K."/>
            <person name="LaButti K."/>
            <person name="Morin E."/>
            <person name="Salamov A."/>
            <person name="Lipzen A."/>
            <person name="Mereny Z."/>
            <person name="Hegedus B."/>
            <person name="Baldrian P."/>
            <person name="Stursova M."/>
            <person name="Weitz H."/>
            <person name="Taylor A."/>
            <person name="Grigoriev I.V."/>
            <person name="Nagy L.G."/>
            <person name="Martin F."/>
            <person name="Kauserud H."/>
        </authorList>
    </citation>
    <scope>NUCLEOTIDE SEQUENCE</scope>
    <source>
        <strain evidence="11">CBHHK182m</strain>
    </source>
</reference>
<keyword evidence="3 9" id="KW-0645">Protease</keyword>
<dbReference type="GO" id="GO:0006508">
    <property type="term" value="P:proteolysis"/>
    <property type="evidence" value="ECO:0007669"/>
    <property type="project" value="UniProtKB-KW"/>
</dbReference>
<dbReference type="Proteomes" id="UP001215598">
    <property type="component" value="Unassembled WGS sequence"/>
</dbReference>
<proteinExistence type="inferred from homology"/>
<keyword evidence="2" id="KW-0031">Aminopeptidase</keyword>
<dbReference type="InterPro" id="IPR045175">
    <property type="entry name" value="M28_fam"/>
</dbReference>
<keyword evidence="7 9" id="KW-0862">Zinc</keyword>
<evidence type="ECO:0000256" key="5">
    <source>
        <dbReference type="ARBA" id="ARBA00022729"/>
    </source>
</evidence>
<keyword evidence="5 9" id="KW-0732">Signal</keyword>
<comment type="similarity">
    <text evidence="8">Belongs to the peptidase M28 family. M28E subfamily.</text>
</comment>
<dbReference type="EC" id="3.4.-.-" evidence="9"/>
<dbReference type="PANTHER" id="PTHR12147">
    <property type="entry name" value="METALLOPEPTIDASE M28 FAMILY MEMBER"/>
    <property type="match status" value="1"/>
</dbReference>
<evidence type="ECO:0000256" key="6">
    <source>
        <dbReference type="ARBA" id="ARBA00022801"/>
    </source>
</evidence>
<gene>
    <name evidence="11" type="ORF">B0H16DRAFT_1556410</name>
</gene>
<name>A0AAD7N5B5_9AGAR</name>
<dbReference type="GO" id="GO:0008235">
    <property type="term" value="F:metalloexopeptidase activity"/>
    <property type="evidence" value="ECO:0007669"/>
    <property type="project" value="InterPro"/>
</dbReference>
<evidence type="ECO:0000313" key="12">
    <source>
        <dbReference type="Proteomes" id="UP001215598"/>
    </source>
</evidence>
<evidence type="ECO:0000313" key="11">
    <source>
        <dbReference type="EMBL" id="KAJ7746607.1"/>
    </source>
</evidence>
<feature type="signal peptide" evidence="9">
    <location>
        <begin position="1"/>
        <end position="17"/>
    </location>
</feature>